<protein>
    <recommendedName>
        <fullName evidence="1">BTB domain-containing protein</fullName>
    </recommendedName>
</protein>
<evidence type="ECO:0000259" key="1">
    <source>
        <dbReference type="PROSITE" id="PS50097"/>
    </source>
</evidence>
<evidence type="ECO:0000313" key="2">
    <source>
        <dbReference type="EMBL" id="EIW79744.1"/>
    </source>
</evidence>
<keyword evidence="3" id="KW-1185">Reference proteome</keyword>
<dbReference type="KEGG" id="cput:CONPUDRAFT_74098"/>
<dbReference type="RefSeq" id="XP_007769825.1">
    <property type="nucleotide sequence ID" value="XM_007771635.1"/>
</dbReference>
<proteinExistence type="predicted"/>
<dbReference type="SUPFAM" id="SSF54695">
    <property type="entry name" value="POZ domain"/>
    <property type="match status" value="2"/>
</dbReference>
<dbReference type="Proteomes" id="UP000053558">
    <property type="component" value="Unassembled WGS sequence"/>
</dbReference>
<gene>
    <name evidence="2" type="ORF">CONPUDRAFT_74098</name>
</gene>
<dbReference type="EMBL" id="JH711580">
    <property type="protein sequence ID" value="EIW79744.1"/>
    <property type="molecule type" value="Genomic_DNA"/>
</dbReference>
<comment type="caution">
    <text evidence="2">The sequence shown here is derived from an EMBL/GenBank/DDBJ whole genome shotgun (WGS) entry which is preliminary data.</text>
</comment>
<reference evidence="3" key="1">
    <citation type="journal article" date="2012" name="Science">
        <title>The Paleozoic origin of enzymatic lignin decomposition reconstructed from 31 fungal genomes.</title>
        <authorList>
            <person name="Floudas D."/>
            <person name="Binder M."/>
            <person name="Riley R."/>
            <person name="Barry K."/>
            <person name="Blanchette R.A."/>
            <person name="Henrissat B."/>
            <person name="Martinez A.T."/>
            <person name="Otillar R."/>
            <person name="Spatafora J.W."/>
            <person name="Yadav J.S."/>
            <person name="Aerts A."/>
            <person name="Benoit I."/>
            <person name="Boyd A."/>
            <person name="Carlson A."/>
            <person name="Copeland A."/>
            <person name="Coutinho P.M."/>
            <person name="de Vries R.P."/>
            <person name="Ferreira P."/>
            <person name="Findley K."/>
            <person name="Foster B."/>
            <person name="Gaskell J."/>
            <person name="Glotzer D."/>
            <person name="Gorecki P."/>
            <person name="Heitman J."/>
            <person name="Hesse C."/>
            <person name="Hori C."/>
            <person name="Igarashi K."/>
            <person name="Jurgens J.A."/>
            <person name="Kallen N."/>
            <person name="Kersten P."/>
            <person name="Kohler A."/>
            <person name="Kuees U."/>
            <person name="Kumar T.K.A."/>
            <person name="Kuo A."/>
            <person name="LaButti K."/>
            <person name="Larrondo L.F."/>
            <person name="Lindquist E."/>
            <person name="Ling A."/>
            <person name="Lombard V."/>
            <person name="Lucas S."/>
            <person name="Lundell T."/>
            <person name="Martin R."/>
            <person name="McLaughlin D.J."/>
            <person name="Morgenstern I."/>
            <person name="Morin E."/>
            <person name="Murat C."/>
            <person name="Nagy L.G."/>
            <person name="Nolan M."/>
            <person name="Ohm R.A."/>
            <person name="Patyshakuliyeva A."/>
            <person name="Rokas A."/>
            <person name="Ruiz-Duenas F.J."/>
            <person name="Sabat G."/>
            <person name="Salamov A."/>
            <person name="Samejima M."/>
            <person name="Schmutz J."/>
            <person name="Slot J.C."/>
            <person name="St John F."/>
            <person name="Stenlid J."/>
            <person name="Sun H."/>
            <person name="Sun S."/>
            <person name="Syed K."/>
            <person name="Tsang A."/>
            <person name="Wiebenga A."/>
            <person name="Young D."/>
            <person name="Pisabarro A."/>
            <person name="Eastwood D.C."/>
            <person name="Martin F."/>
            <person name="Cullen D."/>
            <person name="Grigoriev I.V."/>
            <person name="Hibbett D.S."/>
        </authorList>
    </citation>
    <scope>NUCLEOTIDE SEQUENCE [LARGE SCALE GENOMIC DNA]</scope>
    <source>
        <strain evidence="3">RWD-64-598 SS2</strain>
    </source>
</reference>
<dbReference type="InterPro" id="IPR000210">
    <property type="entry name" value="BTB/POZ_dom"/>
</dbReference>
<dbReference type="PROSITE" id="PS50097">
    <property type="entry name" value="BTB"/>
    <property type="match status" value="1"/>
</dbReference>
<name>A0A5M3MLU5_CONPW</name>
<dbReference type="GeneID" id="19209194"/>
<evidence type="ECO:0000313" key="3">
    <source>
        <dbReference type="Proteomes" id="UP000053558"/>
    </source>
</evidence>
<dbReference type="PANTHER" id="PTHR46672">
    <property type="entry name" value="OS08G0495500 PROTEIN-RELATED"/>
    <property type="match status" value="1"/>
</dbReference>
<accession>A0A5M3MLU5</accession>
<dbReference type="InterPro" id="IPR011333">
    <property type="entry name" value="SKP1/BTB/POZ_sf"/>
</dbReference>
<dbReference type="SMART" id="SM00225">
    <property type="entry name" value="BTB"/>
    <property type="match status" value="2"/>
</dbReference>
<dbReference type="Pfam" id="PF00651">
    <property type="entry name" value="BTB"/>
    <property type="match status" value="2"/>
</dbReference>
<dbReference type="InterPro" id="IPR044714">
    <property type="entry name" value="AtSIBP1-like"/>
</dbReference>
<feature type="domain" description="BTB" evidence="1">
    <location>
        <begin position="346"/>
        <end position="407"/>
    </location>
</feature>
<dbReference type="OrthoDB" id="3357985at2759"/>
<organism evidence="2 3">
    <name type="scientific">Coniophora puteana (strain RWD-64-598)</name>
    <name type="common">Brown rot fungus</name>
    <dbReference type="NCBI Taxonomy" id="741705"/>
    <lineage>
        <taxon>Eukaryota</taxon>
        <taxon>Fungi</taxon>
        <taxon>Dikarya</taxon>
        <taxon>Basidiomycota</taxon>
        <taxon>Agaricomycotina</taxon>
        <taxon>Agaricomycetes</taxon>
        <taxon>Agaricomycetidae</taxon>
        <taxon>Boletales</taxon>
        <taxon>Coniophorineae</taxon>
        <taxon>Coniophoraceae</taxon>
        <taxon>Coniophora</taxon>
    </lineage>
</organism>
<dbReference type="CDD" id="cd18186">
    <property type="entry name" value="BTB_POZ_ZBTB_KLHL-like"/>
    <property type="match status" value="1"/>
</dbReference>
<dbReference type="AlphaFoldDB" id="A0A5M3MLU5"/>
<dbReference type="Gene3D" id="3.30.710.10">
    <property type="entry name" value="Potassium Channel Kv1.1, Chain A"/>
    <property type="match status" value="2"/>
</dbReference>
<dbReference type="PANTHER" id="PTHR46672:SF1">
    <property type="entry name" value="OS08G0103600 PROTEIN"/>
    <property type="match status" value="1"/>
</dbReference>
<sequence>MSTTFTSNVPFNDATKADVVIHTSDDVDFFVYKNIMSLASPVFKDTFGLPQPSSPPCSPDGVPSVTISESSAILKPLLLICYPLPSPSIDTLNDAHLILEAATKYDMTCVTHFVMHSLLDGPFLVDEPVALYCLACHFGLEELARGAASSSLRIISLGRPSLEVRELRLIRGSEYDSLLRYHLTCGIAAASVANGDLRWLKGFDNCQRHCCGRAYRTQASGVDKAFDAWLLSMMERIAGELKETPATSTITDSRQFDVALKQVATANCQYCLAFFTGGKIAKLKDMFRQKVEDEVKKGCMANHGYLELEINARASYSVKLPLYCLLNPPIMSSPHIDNAPFDATDADIVLRTSDNVDFHVFKAILSLASPVFKDMFTIPQPPSSSDVVSISENSIITRKLLLFCYPGPNPPISHVEEACLLMKAANKYDIAFVSEAVEAHITSSPLSGEEDFKLYCLACHNGWESLAQIAALRTLNIPSFGDPTVLHNPADLELITAAAYQRLLVYHAKCREVAKNVGLGHLTWASEAKCWIPLVCCGSTTRRVIKNSTDGSPILGSVSIWWSDAINSVGKELSQRPVLTTVTTSNDFSLAILRRQYSCLECEGHIKGGELQKTVAVFAEEVKRVTSAYIVFKVVARIPVLWHERKQNNQVENGTYIIESLLIGYFVLDRHRLRKRVRASAELGSNPVIAICGAYLGIFPSDVIPTFSDGLISP</sequence>